<evidence type="ECO:0000313" key="1">
    <source>
        <dbReference type="EMBL" id="OIQ98394.1"/>
    </source>
</evidence>
<accession>A0A1J5RRW8</accession>
<sequence>MPVASNASPSPAAPPADLPSVVEFRHPVFSKMEDCHFQLNHATGEAMLCVTIASNQAQLPFPGLIREFKLDEHDQQMLALLSDGLKFVGSLRLGDPLPKEILTGEATWELSPRHERIAHQRVSMQLVNWLTGVEDLITDPEALMQLADDPGTKRKVNEAFGEAAERLGLGRENKQQMVGYVEKLAHELAYIEALRDKFAHVLDIQNKVDGLRKVYSRERSIADMIDQIRKLLEIAVKDFKRRFLEIDAQTGEILSVLRNLENQVRFIRSIRDDLHVRLMAWDELIHEWRKVEVCVSYHINNTLSRIYQFLAPRFMKVDDWVLMNKLKEQKEKTQKKAATAKVLIW</sequence>
<name>A0A1J5RRW8_9ZZZZ</name>
<gene>
    <name evidence="1" type="ORF">GALL_195190</name>
</gene>
<dbReference type="EMBL" id="MLJW01000119">
    <property type="protein sequence ID" value="OIQ98394.1"/>
    <property type="molecule type" value="Genomic_DNA"/>
</dbReference>
<reference evidence="1" key="1">
    <citation type="submission" date="2016-10" db="EMBL/GenBank/DDBJ databases">
        <title>Sequence of Gallionella enrichment culture.</title>
        <authorList>
            <person name="Poehlein A."/>
            <person name="Muehling M."/>
            <person name="Daniel R."/>
        </authorList>
    </citation>
    <scope>NUCLEOTIDE SEQUENCE</scope>
</reference>
<proteinExistence type="predicted"/>
<protein>
    <submittedName>
        <fullName evidence="1">Uncharacterized protein</fullName>
    </submittedName>
</protein>
<comment type="caution">
    <text evidence="1">The sequence shown here is derived from an EMBL/GenBank/DDBJ whole genome shotgun (WGS) entry which is preliminary data.</text>
</comment>
<organism evidence="1">
    <name type="scientific">mine drainage metagenome</name>
    <dbReference type="NCBI Taxonomy" id="410659"/>
    <lineage>
        <taxon>unclassified sequences</taxon>
        <taxon>metagenomes</taxon>
        <taxon>ecological metagenomes</taxon>
    </lineage>
</organism>
<dbReference type="AlphaFoldDB" id="A0A1J5RRW8"/>